<dbReference type="PROSITE" id="PS00061">
    <property type="entry name" value="ADH_SHORT"/>
    <property type="match status" value="1"/>
</dbReference>
<dbReference type="Pfam" id="PF00106">
    <property type="entry name" value="adh_short"/>
    <property type="match status" value="1"/>
</dbReference>
<dbReference type="STRING" id="576137.A0A1L7XRS5"/>
<accession>A0A1L7XRS5</accession>
<dbReference type="PANTHER" id="PTHR44169">
    <property type="entry name" value="NADPH-DEPENDENT 1-ACYLDIHYDROXYACETONE PHOSPHATE REDUCTASE"/>
    <property type="match status" value="1"/>
</dbReference>
<dbReference type="InterPro" id="IPR002347">
    <property type="entry name" value="SDR_fam"/>
</dbReference>
<evidence type="ECO:0000313" key="6">
    <source>
        <dbReference type="Proteomes" id="UP000184330"/>
    </source>
</evidence>
<evidence type="ECO:0000256" key="3">
    <source>
        <dbReference type="ARBA" id="ARBA00023002"/>
    </source>
</evidence>
<dbReference type="PANTHER" id="PTHR44169:SF3">
    <property type="entry name" value="SHORT-CHAIN DEHYDROGENASE SRDE"/>
    <property type="match status" value="1"/>
</dbReference>
<dbReference type="GO" id="GO:0019433">
    <property type="term" value="P:triglyceride catabolic process"/>
    <property type="evidence" value="ECO:0007669"/>
    <property type="project" value="TreeGrafter"/>
</dbReference>
<dbReference type="FunFam" id="3.40.50.720:FF:000261">
    <property type="entry name" value="NADPH-dependent 1-acyldihydroxyacetone phosphate reductase"/>
    <property type="match status" value="1"/>
</dbReference>
<dbReference type="GO" id="GO:0004806">
    <property type="term" value="F:triacylglycerol lipase activity"/>
    <property type="evidence" value="ECO:0007669"/>
    <property type="project" value="TreeGrafter"/>
</dbReference>
<comment type="similarity">
    <text evidence="1 4">Belongs to the short-chain dehydrogenases/reductases (SDR) family.</text>
</comment>
<sequence>MVQKTVLITGSSEGGIGDALAKEFHKNGLRVFATARNLAKVLHLKDMGLEVLKLDVTDDASIKQAVEEVKALTGGTLDFLVNNSGGGYNLPMLDTTVADARKLFDLNVFALVAVTQAFAPLLVASKGTVINIGSVAGITPMPWQGYYNATKAAVALITDNMRIEMAPWGVKFINVITGGVKSRFFENLVAQHLPSNSLYLPAKDEIEPMMNGSLVKKNALDVDVYAKRVVANALKSNPKVHFWAGSEIWTIWLVDTFGWSTIWGMVMSKLVNMPLVSRKIKAAE</sequence>
<keyword evidence="2" id="KW-0521">NADP</keyword>
<dbReference type="Gene3D" id="3.40.50.720">
    <property type="entry name" value="NAD(P)-binding Rossmann-like Domain"/>
    <property type="match status" value="1"/>
</dbReference>
<gene>
    <name evidence="5" type="ORF">PAC_17642</name>
</gene>
<proteinExistence type="inferred from homology"/>
<dbReference type="GO" id="GO:0005783">
    <property type="term" value="C:endoplasmic reticulum"/>
    <property type="evidence" value="ECO:0007669"/>
    <property type="project" value="TreeGrafter"/>
</dbReference>
<dbReference type="SUPFAM" id="SSF51735">
    <property type="entry name" value="NAD(P)-binding Rossmann-fold domains"/>
    <property type="match status" value="1"/>
</dbReference>
<dbReference type="GO" id="GO:0005811">
    <property type="term" value="C:lipid droplet"/>
    <property type="evidence" value="ECO:0007669"/>
    <property type="project" value="TreeGrafter"/>
</dbReference>
<dbReference type="AlphaFoldDB" id="A0A1L7XRS5"/>
<keyword evidence="6" id="KW-1185">Reference proteome</keyword>
<dbReference type="GO" id="GO:0006654">
    <property type="term" value="P:phosphatidic acid biosynthetic process"/>
    <property type="evidence" value="ECO:0007669"/>
    <property type="project" value="TreeGrafter"/>
</dbReference>
<dbReference type="OrthoDB" id="2102561at2759"/>
<organism evidence="5 6">
    <name type="scientific">Phialocephala subalpina</name>
    <dbReference type="NCBI Taxonomy" id="576137"/>
    <lineage>
        <taxon>Eukaryota</taxon>
        <taxon>Fungi</taxon>
        <taxon>Dikarya</taxon>
        <taxon>Ascomycota</taxon>
        <taxon>Pezizomycotina</taxon>
        <taxon>Leotiomycetes</taxon>
        <taxon>Helotiales</taxon>
        <taxon>Mollisiaceae</taxon>
        <taxon>Phialocephala</taxon>
        <taxon>Phialocephala fortinii species complex</taxon>
    </lineage>
</organism>
<reference evidence="5 6" key="1">
    <citation type="submission" date="2016-03" db="EMBL/GenBank/DDBJ databases">
        <authorList>
            <person name="Ploux O."/>
        </authorList>
    </citation>
    <scope>NUCLEOTIDE SEQUENCE [LARGE SCALE GENOMIC DNA]</scope>
    <source>
        <strain evidence="5 6">UAMH 11012</strain>
    </source>
</reference>
<keyword evidence="3" id="KW-0560">Oxidoreductase</keyword>
<evidence type="ECO:0000313" key="5">
    <source>
        <dbReference type="EMBL" id="CZR67743.1"/>
    </source>
</evidence>
<dbReference type="Proteomes" id="UP000184330">
    <property type="component" value="Unassembled WGS sequence"/>
</dbReference>
<evidence type="ECO:0000256" key="1">
    <source>
        <dbReference type="ARBA" id="ARBA00006484"/>
    </source>
</evidence>
<protein>
    <submittedName>
        <fullName evidence="5">Probable short-chain dehydrogenase/reductase</fullName>
    </submittedName>
</protein>
<dbReference type="EMBL" id="FJOG01000047">
    <property type="protein sequence ID" value="CZR67743.1"/>
    <property type="molecule type" value="Genomic_DNA"/>
</dbReference>
<dbReference type="GO" id="GO:0000140">
    <property type="term" value="F:acylglycerone-phosphate reductase (NADP+) activity"/>
    <property type="evidence" value="ECO:0007669"/>
    <property type="project" value="TreeGrafter"/>
</dbReference>
<name>A0A1L7XRS5_9HELO</name>
<dbReference type="CDD" id="cd05374">
    <property type="entry name" value="17beta-HSD-like_SDR_c"/>
    <property type="match status" value="1"/>
</dbReference>
<dbReference type="InterPro" id="IPR036291">
    <property type="entry name" value="NAD(P)-bd_dom_sf"/>
</dbReference>
<dbReference type="PRINTS" id="PR00080">
    <property type="entry name" value="SDRFAMILY"/>
</dbReference>
<evidence type="ECO:0000256" key="4">
    <source>
        <dbReference type="RuleBase" id="RU000363"/>
    </source>
</evidence>
<dbReference type="InterPro" id="IPR020904">
    <property type="entry name" value="Sc_DH/Rdtase_CS"/>
</dbReference>
<evidence type="ECO:0000256" key="2">
    <source>
        <dbReference type="ARBA" id="ARBA00022857"/>
    </source>
</evidence>
<dbReference type="PRINTS" id="PR00081">
    <property type="entry name" value="GDHRDH"/>
</dbReference>